<proteinExistence type="predicted"/>
<protein>
    <submittedName>
        <fullName evidence="2">Formyl-CoA transferase</fullName>
    </submittedName>
</protein>
<organism evidence="2 3">
    <name type="scientific">Minwuia thermotolerans</name>
    <dbReference type="NCBI Taxonomy" id="2056226"/>
    <lineage>
        <taxon>Bacteria</taxon>
        <taxon>Pseudomonadati</taxon>
        <taxon>Pseudomonadota</taxon>
        <taxon>Alphaproteobacteria</taxon>
        <taxon>Minwuiales</taxon>
        <taxon>Minwuiaceae</taxon>
        <taxon>Minwuia</taxon>
    </lineage>
</organism>
<dbReference type="PANTHER" id="PTHR48207">
    <property type="entry name" value="SUCCINATE--HYDROXYMETHYLGLUTARATE COA-TRANSFERASE"/>
    <property type="match status" value="1"/>
</dbReference>
<dbReference type="InterPro" id="IPR050483">
    <property type="entry name" value="CoA-transferase_III_domain"/>
</dbReference>
<evidence type="ECO:0000313" key="2">
    <source>
        <dbReference type="EMBL" id="PJK30438.1"/>
    </source>
</evidence>
<keyword evidence="3" id="KW-1185">Reference proteome</keyword>
<dbReference type="InterPro" id="IPR023606">
    <property type="entry name" value="CoA-Trfase_III_dom_1_sf"/>
</dbReference>
<dbReference type="GO" id="GO:0008410">
    <property type="term" value="F:CoA-transferase activity"/>
    <property type="evidence" value="ECO:0007669"/>
    <property type="project" value="TreeGrafter"/>
</dbReference>
<dbReference type="RefSeq" id="WP_109794931.1">
    <property type="nucleotide sequence ID" value="NZ_PHIG01000026.1"/>
</dbReference>
<gene>
    <name evidence="2" type="ORF">CVT23_06750</name>
</gene>
<evidence type="ECO:0000313" key="3">
    <source>
        <dbReference type="Proteomes" id="UP000229498"/>
    </source>
</evidence>
<dbReference type="InterPro" id="IPR003673">
    <property type="entry name" value="CoA-Trfase_fam_III"/>
</dbReference>
<dbReference type="Proteomes" id="UP000229498">
    <property type="component" value="Unassembled WGS sequence"/>
</dbReference>
<dbReference type="PANTHER" id="PTHR48207:SF3">
    <property type="entry name" value="SUCCINATE--HYDROXYMETHYLGLUTARATE COA-TRANSFERASE"/>
    <property type="match status" value="1"/>
</dbReference>
<reference evidence="2 3" key="1">
    <citation type="submission" date="2017-11" db="EMBL/GenBank/DDBJ databases">
        <title>Draft genome sequence of Rhizobiales bacterium SY3-13.</title>
        <authorList>
            <person name="Sun C."/>
        </authorList>
    </citation>
    <scope>NUCLEOTIDE SEQUENCE [LARGE SCALE GENOMIC DNA]</scope>
    <source>
        <strain evidence="2 3">SY3-13</strain>
    </source>
</reference>
<evidence type="ECO:0000256" key="1">
    <source>
        <dbReference type="ARBA" id="ARBA00022679"/>
    </source>
</evidence>
<dbReference type="Pfam" id="PF02515">
    <property type="entry name" value="CoA_transf_3"/>
    <property type="match status" value="1"/>
</dbReference>
<accession>A0A2M9G416</accession>
<dbReference type="Gene3D" id="3.40.50.10540">
    <property type="entry name" value="Crotonobetainyl-coa:carnitine coa-transferase, domain 1"/>
    <property type="match status" value="1"/>
</dbReference>
<sequence>MSGPLEGIRVLDLTRFAAGPHATQMMGDSGADVVKVEGLTGDGMRMADSKVGKPDSMFFMTINRAKRSLSVDLRNEDGKAVLRDLVARADILVENFRPGVMEDMGFGWETLQEINPRLILVRVSGFGQDGPWAKRASYDPVIQALSGFQELTGPPDGPPTVCGTVVTDYLTGLHAVIGAVTALQGRERTGRGQWVDVSMLDAATSLLMTAIPEYLHLGQVRTRRGNKNPVSVPSHCFECADGRFVHITAWTDGEFAKLSKAMGMPELLEDPRFADIDSRVANEKAIEKIIADWMMQFDAAEVERRLMAMSLPAARVATIAEVAENPQLQHRGHIVEVEHASQGRLPVAGPAIRYSDSPLPAVHKVPMLGEHSAEVLREWLDYDTARIDALETAGVIRTAAGGR</sequence>
<comment type="caution">
    <text evidence="2">The sequence shown here is derived from an EMBL/GenBank/DDBJ whole genome shotgun (WGS) entry which is preliminary data.</text>
</comment>
<dbReference type="InterPro" id="IPR044855">
    <property type="entry name" value="CoA-Trfase_III_dom3_sf"/>
</dbReference>
<name>A0A2M9G416_9PROT</name>
<keyword evidence="1 2" id="KW-0808">Transferase</keyword>
<dbReference type="Gene3D" id="3.30.1540.10">
    <property type="entry name" value="formyl-coa transferase, domain 3"/>
    <property type="match status" value="1"/>
</dbReference>
<dbReference type="SUPFAM" id="SSF89796">
    <property type="entry name" value="CoA-transferase family III (CaiB/BaiF)"/>
    <property type="match status" value="1"/>
</dbReference>
<dbReference type="AlphaFoldDB" id="A0A2M9G416"/>
<dbReference type="OrthoDB" id="7457784at2"/>
<dbReference type="EMBL" id="PHIG01000026">
    <property type="protein sequence ID" value="PJK30438.1"/>
    <property type="molecule type" value="Genomic_DNA"/>
</dbReference>